<organism evidence="1 2">
    <name type="scientific">Hydnum rufescens UP504</name>
    <dbReference type="NCBI Taxonomy" id="1448309"/>
    <lineage>
        <taxon>Eukaryota</taxon>
        <taxon>Fungi</taxon>
        <taxon>Dikarya</taxon>
        <taxon>Basidiomycota</taxon>
        <taxon>Agaricomycotina</taxon>
        <taxon>Agaricomycetes</taxon>
        <taxon>Cantharellales</taxon>
        <taxon>Hydnaceae</taxon>
        <taxon>Hydnum</taxon>
    </lineage>
</organism>
<evidence type="ECO:0000313" key="2">
    <source>
        <dbReference type="Proteomes" id="UP000886523"/>
    </source>
</evidence>
<proteinExistence type="predicted"/>
<sequence>MAPEANVCVVQDKLSCHAQQKHAQAHRWGDDVLPSLIHPFMRFQREQNTGAQVDFIKPCMCSQCHHILKIICVHVEYLEDIDVVVYSHHPAAIQLVGQGLFPCSPLALTLAVSMDMLEFVSDLFVNVAPNEQAWAATLMKYLKACGHEFATGPMLLPTIKFLLEW</sequence>
<evidence type="ECO:0000313" key="1">
    <source>
        <dbReference type="EMBL" id="KAF9505389.1"/>
    </source>
</evidence>
<gene>
    <name evidence="1" type="ORF">BS47DRAFT_1306700</name>
</gene>
<dbReference type="EMBL" id="MU129156">
    <property type="protein sequence ID" value="KAF9505389.1"/>
    <property type="molecule type" value="Genomic_DNA"/>
</dbReference>
<dbReference type="Proteomes" id="UP000886523">
    <property type="component" value="Unassembled WGS sequence"/>
</dbReference>
<keyword evidence="2" id="KW-1185">Reference proteome</keyword>
<protein>
    <submittedName>
        <fullName evidence="1">Uncharacterized protein</fullName>
    </submittedName>
</protein>
<name>A0A9P6DNL4_9AGAM</name>
<reference evidence="1" key="1">
    <citation type="journal article" date="2020" name="Nat. Commun.">
        <title>Large-scale genome sequencing of mycorrhizal fungi provides insights into the early evolution of symbiotic traits.</title>
        <authorList>
            <person name="Miyauchi S."/>
            <person name="Kiss E."/>
            <person name="Kuo A."/>
            <person name="Drula E."/>
            <person name="Kohler A."/>
            <person name="Sanchez-Garcia M."/>
            <person name="Morin E."/>
            <person name="Andreopoulos B."/>
            <person name="Barry K.W."/>
            <person name="Bonito G."/>
            <person name="Buee M."/>
            <person name="Carver A."/>
            <person name="Chen C."/>
            <person name="Cichocki N."/>
            <person name="Clum A."/>
            <person name="Culley D."/>
            <person name="Crous P.W."/>
            <person name="Fauchery L."/>
            <person name="Girlanda M."/>
            <person name="Hayes R.D."/>
            <person name="Keri Z."/>
            <person name="LaButti K."/>
            <person name="Lipzen A."/>
            <person name="Lombard V."/>
            <person name="Magnuson J."/>
            <person name="Maillard F."/>
            <person name="Murat C."/>
            <person name="Nolan M."/>
            <person name="Ohm R.A."/>
            <person name="Pangilinan J."/>
            <person name="Pereira M.F."/>
            <person name="Perotto S."/>
            <person name="Peter M."/>
            <person name="Pfister S."/>
            <person name="Riley R."/>
            <person name="Sitrit Y."/>
            <person name="Stielow J.B."/>
            <person name="Szollosi G."/>
            <person name="Zifcakova L."/>
            <person name="Stursova M."/>
            <person name="Spatafora J.W."/>
            <person name="Tedersoo L."/>
            <person name="Vaario L.M."/>
            <person name="Yamada A."/>
            <person name="Yan M."/>
            <person name="Wang P."/>
            <person name="Xu J."/>
            <person name="Bruns T."/>
            <person name="Baldrian P."/>
            <person name="Vilgalys R."/>
            <person name="Dunand C."/>
            <person name="Henrissat B."/>
            <person name="Grigoriev I.V."/>
            <person name="Hibbett D."/>
            <person name="Nagy L.G."/>
            <person name="Martin F.M."/>
        </authorList>
    </citation>
    <scope>NUCLEOTIDE SEQUENCE</scope>
    <source>
        <strain evidence="1">UP504</strain>
    </source>
</reference>
<accession>A0A9P6DNL4</accession>
<comment type="caution">
    <text evidence="1">The sequence shown here is derived from an EMBL/GenBank/DDBJ whole genome shotgun (WGS) entry which is preliminary data.</text>
</comment>
<dbReference type="AlphaFoldDB" id="A0A9P6DNL4"/>